<sequence length="126" mass="13820">MNVFVYGTLLTGESNHHIAAPHTKTVIPGIVRGRLYDIGTYPALVLSGDGADVPGEWISVSEEGLQAMDELEEYYGPGQMNVYERVWIKDAYGPGEGWVYVWPSSAGYPEIGCASWRLHRNGKCGS</sequence>
<dbReference type="EMBL" id="QMFB01000023">
    <property type="protein sequence ID" value="RAV15526.1"/>
    <property type="molecule type" value="Genomic_DNA"/>
</dbReference>
<dbReference type="OrthoDB" id="8538589at2"/>
<dbReference type="InterPro" id="IPR009288">
    <property type="entry name" value="AIG2-like_dom"/>
</dbReference>
<gene>
    <name evidence="2" type="ORF">DQG23_29520</name>
</gene>
<dbReference type="CDD" id="cd06661">
    <property type="entry name" value="GGCT_like"/>
    <property type="match status" value="1"/>
</dbReference>
<organism evidence="2 3">
    <name type="scientific">Paenibacillus contaminans</name>
    <dbReference type="NCBI Taxonomy" id="450362"/>
    <lineage>
        <taxon>Bacteria</taxon>
        <taxon>Bacillati</taxon>
        <taxon>Bacillota</taxon>
        <taxon>Bacilli</taxon>
        <taxon>Bacillales</taxon>
        <taxon>Paenibacillaceae</taxon>
        <taxon>Paenibacillus</taxon>
    </lineage>
</organism>
<keyword evidence="2" id="KW-0808">Transferase</keyword>
<evidence type="ECO:0000259" key="1">
    <source>
        <dbReference type="Pfam" id="PF06094"/>
    </source>
</evidence>
<protein>
    <submittedName>
        <fullName evidence="2">Gamma-glutamylcyclotransferase</fullName>
    </submittedName>
</protein>
<dbReference type="AlphaFoldDB" id="A0A329M8M9"/>
<dbReference type="GO" id="GO:0016740">
    <property type="term" value="F:transferase activity"/>
    <property type="evidence" value="ECO:0007669"/>
    <property type="project" value="UniProtKB-KW"/>
</dbReference>
<accession>A0A329M8M9</accession>
<evidence type="ECO:0000313" key="3">
    <source>
        <dbReference type="Proteomes" id="UP000250369"/>
    </source>
</evidence>
<dbReference type="Proteomes" id="UP000250369">
    <property type="component" value="Unassembled WGS sequence"/>
</dbReference>
<reference evidence="2 3" key="1">
    <citation type="journal article" date="2009" name="Int. J. Syst. Evol. Microbiol.">
        <title>Paenibacillus contaminans sp. nov., isolated from a contaminated laboratory plate.</title>
        <authorList>
            <person name="Chou J.H."/>
            <person name="Lee J.H."/>
            <person name="Lin M.C."/>
            <person name="Chang P.S."/>
            <person name="Arun A.B."/>
            <person name="Young C.C."/>
            <person name="Chen W.M."/>
        </authorList>
    </citation>
    <scope>NUCLEOTIDE SEQUENCE [LARGE SCALE GENOMIC DNA]</scope>
    <source>
        <strain evidence="2 3">CKOBP-6</strain>
    </source>
</reference>
<dbReference type="RefSeq" id="WP_113034644.1">
    <property type="nucleotide sequence ID" value="NZ_QMFB01000023.1"/>
</dbReference>
<dbReference type="Gene3D" id="3.10.490.10">
    <property type="entry name" value="Gamma-glutamyl cyclotransferase-like"/>
    <property type="match status" value="1"/>
</dbReference>
<feature type="domain" description="Gamma-glutamylcyclotransferase AIG2-like" evidence="1">
    <location>
        <begin position="3"/>
        <end position="117"/>
    </location>
</feature>
<dbReference type="InterPro" id="IPR013024">
    <property type="entry name" value="GGCT-like"/>
</dbReference>
<keyword evidence="3" id="KW-1185">Reference proteome</keyword>
<evidence type="ECO:0000313" key="2">
    <source>
        <dbReference type="EMBL" id="RAV15526.1"/>
    </source>
</evidence>
<proteinExistence type="predicted"/>
<dbReference type="InterPro" id="IPR036568">
    <property type="entry name" value="GGCT-like_sf"/>
</dbReference>
<name>A0A329M8M9_9BACL</name>
<comment type="caution">
    <text evidence="2">The sequence shown here is derived from an EMBL/GenBank/DDBJ whole genome shotgun (WGS) entry which is preliminary data.</text>
</comment>
<dbReference type="SUPFAM" id="SSF110857">
    <property type="entry name" value="Gamma-glutamyl cyclotransferase-like"/>
    <property type="match status" value="1"/>
</dbReference>
<dbReference type="Pfam" id="PF06094">
    <property type="entry name" value="GGACT"/>
    <property type="match status" value="1"/>
</dbReference>